<evidence type="ECO:0000256" key="1">
    <source>
        <dbReference type="SAM" id="MobiDB-lite"/>
    </source>
</evidence>
<feature type="region of interest" description="Disordered" evidence="1">
    <location>
        <begin position="111"/>
        <end position="148"/>
    </location>
</feature>
<feature type="compositionally biased region" description="Polar residues" evidence="1">
    <location>
        <begin position="117"/>
        <end position="143"/>
    </location>
</feature>
<dbReference type="EMBL" id="JAIWYP010000005">
    <property type="protein sequence ID" value="KAH3826232.1"/>
    <property type="molecule type" value="Genomic_DNA"/>
</dbReference>
<evidence type="ECO:0000313" key="3">
    <source>
        <dbReference type="Proteomes" id="UP000828390"/>
    </source>
</evidence>
<reference evidence="2" key="1">
    <citation type="journal article" date="2019" name="bioRxiv">
        <title>The Genome of the Zebra Mussel, Dreissena polymorpha: A Resource for Invasive Species Research.</title>
        <authorList>
            <person name="McCartney M.A."/>
            <person name="Auch B."/>
            <person name="Kono T."/>
            <person name="Mallez S."/>
            <person name="Zhang Y."/>
            <person name="Obille A."/>
            <person name="Becker A."/>
            <person name="Abrahante J.E."/>
            <person name="Garbe J."/>
            <person name="Badalamenti J.P."/>
            <person name="Herman A."/>
            <person name="Mangelson H."/>
            <person name="Liachko I."/>
            <person name="Sullivan S."/>
            <person name="Sone E.D."/>
            <person name="Koren S."/>
            <person name="Silverstein K.A.T."/>
            <person name="Beckman K.B."/>
            <person name="Gohl D.M."/>
        </authorList>
    </citation>
    <scope>NUCLEOTIDE SEQUENCE</scope>
    <source>
        <strain evidence="2">Duluth1</strain>
        <tissue evidence="2">Whole animal</tissue>
    </source>
</reference>
<dbReference type="Proteomes" id="UP000828390">
    <property type="component" value="Unassembled WGS sequence"/>
</dbReference>
<comment type="caution">
    <text evidence="2">The sequence shown here is derived from an EMBL/GenBank/DDBJ whole genome shotgun (WGS) entry which is preliminary data.</text>
</comment>
<protein>
    <submittedName>
        <fullName evidence="2">Uncharacterized protein</fullName>
    </submittedName>
</protein>
<dbReference type="AlphaFoldDB" id="A0A9D4H6K0"/>
<gene>
    <name evidence="2" type="ORF">DPMN_128128</name>
</gene>
<organism evidence="2 3">
    <name type="scientific">Dreissena polymorpha</name>
    <name type="common">Zebra mussel</name>
    <name type="synonym">Mytilus polymorpha</name>
    <dbReference type="NCBI Taxonomy" id="45954"/>
    <lineage>
        <taxon>Eukaryota</taxon>
        <taxon>Metazoa</taxon>
        <taxon>Spiralia</taxon>
        <taxon>Lophotrochozoa</taxon>
        <taxon>Mollusca</taxon>
        <taxon>Bivalvia</taxon>
        <taxon>Autobranchia</taxon>
        <taxon>Heteroconchia</taxon>
        <taxon>Euheterodonta</taxon>
        <taxon>Imparidentia</taxon>
        <taxon>Neoheterodontei</taxon>
        <taxon>Myida</taxon>
        <taxon>Dreissenoidea</taxon>
        <taxon>Dreissenidae</taxon>
        <taxon>Dreissena</taxon>
    </lineage>
</organism>
<keyword evidence="3" id="KW-1185">Reference proteome</keyword>
<sequence length="506" mass="57412">MDLDLTKCCNCGKEFSKQKKSYGRRSLGASAKLKKIDKTLKDIIEEEFTVTITPDSKNQRFLCESCSWMLVSMAKSSVAKQEALERLKGATGGTTYLAKKLRSPVLTPRKIKRLRTASPQKPTTSSTDPASHTVQPTQTFSTKTKPKSVPLTRIEADVQKALGYIRRRQYSSGLSALMAARVGFKNAVNSMIQQTVRKEVSRLCQNAQSIFKGGKSLEEMKNFSWETRYQEGVKECPMLTNVLIGATTTKNSSNYLGLASNPSTSAKPTIGTLLAIILYQRKPRIMYDLQELNSIQMWLAGCKREMFSRFEHLGLATGIKGTRHSLDRVRKEYDCAVFEWKRTVTDYLLLPSETSASDTIPYATGGDDSDSLPSIESILDQLKCMCLLSCHHNHLTRHKNLTTTTEVLCHNNKKQMKAQQKRAKLNMKVDLDFHCALTMSTKKPQLDTRHEIKETRYLTWSKRMQRVTGYQQHIYQMPGQHHRTFSKFPLKGISLRKWTRLISGLK</sequence>
<proteinExistence type="predicted"/>
<reference evidence="2" key="2">
    <citation type="submission" date="2020-11" db="EMBL/GenBank/DDBJ databases">
        <authorList>
            <person name="McCartney M.A."/>
            <person name="Auch B."/>
            <person name="Kono T."/>
            <person name="Mallez S."/>
            <person name="Becker A."/>
            <person name="Gohl D.M."/>
            <person name="Silverstein K.A.T."/>
            <person name="Koren S."/>
            <person name="Bechman K.B."/>
            <person name="Herman A."/>
            <person name="Abrahante J.E."/>
            <person name="Garbe J."/>
        </authorList>
    </citation>
    <scope>NUCLEOTIDE SEQUENCE</scope>
    <source>
        <strain evidence="2">Duluth1</strain>
        <tissue evidence="2">Whole animal</tissue>
    </source>
</reference>
<name>A0A9D4H6K0_DREPO</name>
<evidence type="ECO:0000313" key="2">
    <source>
        <dbReference type="EMBL" id="KAH3826232.1"/>
    </source>
</evidence>
<accession>A0A9D4H6K0</accession>